<reference evidence="1" key="1">
    <citation type="submission" date="2021-01" db="EMBL/GenBank/DDBJ databases">
        <authorList>
            <person name="Corre E."/>
            <person name="Pelletier E."/>
            <person name="Niang G."/>
            <person name="Scheremetjew M."/>
            <person name="Finn R."/>
            <person name="Kale V."/>
            <person name="Holt S."/>
            <person name="Cochrane G."/>
            <person name="Meng A."/>
            <person name="Brown T."/>
            <person name="Cohen L."/>
        </authorList>
    </citation>
    <scope>NUCLEOTIDE SEQUENCE</scope>
    <source>
        <strain evidence="1">S3</strain>
    </source>
</reference>
<dbReference type="GO" id="GO:0044877">
    <property type="term" value="F:protein-containing complex binding"/>
    <property type="evidence" value="ECO:0007669"/>
    <property type="project" value="TreeGrafter"/>
</dbReference>
<evidence type="ECO:0008006" key="2">
    <source>
        <dbReference type="Google" id="ProtNLM"/>
    </source>
</evidence>
<name>A0A7S3INA2_9SPIT</name>
<dbReference type="EMBL" id="HBIH01019472">
    <property type="protein sequence ID" value="CAE0327150.1"/>
    <property type="molecule type" value="Transcribed_RNA"/>
</dbReference>
<sequence length="365" mass="41861">MLVNAPKRYYQLQRLHVYEEGGRQSHSGVNATLFGGSSSLGNQLGGMLTRIGSKVVYPYRKAATKWNINFRETQPVADLGYKAYIKLEDFTNEADIQHVIREDQNTVINCIGSRVFYKTEAEFEEANIKIPMAIANVVKRNPQIKRFIHVSAAGADPNSHSMRLRTKWIGEQEVKEICPDVTILRPTYFFNAFDLQPTIAAKWGVQMKMFNRMNFLVEGLNANVQPTFSQDVALAAYNAIKDENTIGEIYELGGPHTYTYEEIYEHFFHLTEIKPYTVTVPLETAYAYVHYKWWQSAYKKFFNTWVYPEFITAEAQNLVVSPGSKGYKDLGIKPVSFGHKAHELVNEIKWLYNAHEVTKRDTVNS</sequence>
<dbReference type="InterPro" id="IPR036291">
    <property type="entry name" value="NAD(P)-bd_dom_sf"/>
</dbReference>
<dbReference type="SUPFAM" id="SSF51735">
    <property type="entry name" value="NAD(P)-binding Rossmann-fold domains"/>
    <property type="match status" value="1"/>
</dbReference>
<protein>
    <recommendedName>
        <fullName evidence="2">NmrA-like domain-containing protein</fullName>
    </recommendedName>
</protein>
<dbReference type="PANTHER" id="PTHR12126:SF11">
    <property type="entry name" value="NADH DEHYDROGENASE [UBIQUINONE] 1 ALPHA SUBCOMPLEX SUBUNIT 9, MITOCHONDRIAL"/>
    <property type="match status" value="1"/>
</dbReference>
<gene>
    <name evidence="1" type="ORF">SINC0208_LOCUS7777</name>
</gene>
<evidence type="ECO:0000313" key="1">
    <source>
        <dbReference type="EMBL" id="CAE0327150.1"/>
    </source>
</evidence>
<organism evidence="1">
    <name type="scientific">Strombidium inclinatum</name>
    <dbReference type="NCBI Taxonomy" id="197538"/>
    <lineage>
        <taxon>Eukaryota</taxon>
        <taxon>Sar</taxon>
        <taxon>Alveolata</taxon>
        <taxon>Ciliophora</taxon>
        <taxon>Intramacronucleata</taxon>
        <taxon>Spirotrichea</taxon>
        <taxon>Oligotrichia</taxon>
        <taxon>Strombidiidae</taxon>
        <taxon>Strombidium</taxon>
    </lineage>
</organism>
<dbReference type="PANTHER" id="PTHR12126">
    <property type="entry name" value="NADH-UBIQUINONE OXIDOREDUCTASE 39 KDA SUBUNIT-RELATED"/>
    <property type="match status" value="1"/>
</dbReference>
<dbReference type="AlphaFoldDB" id="A0A7S3INA2"/>
<dbReference type="InterPro" id="IPR051207">
    <property type="entry name" value="ComplexI_NDUFA9_subunit"/>
</dbReference>
<dbReference type="Gene3D" id="3.40.50.720">
    <property type="entry name" value="NAD(P)-binding Rossmann-like Domain"/>
    <property type="match status" value="1"/>
</dbReference>
<proteinExistence type="predicted"/>
<dbReference type="GO" id="GO:0005739">
    <property type="term" value="C:mitochondrion"/>
    <property type="evidence" value="ECO:0007669"/>
    <property type="project" value="TreeGrafter"/>
</dbReference>
<accession>A0A7S3INA2</accession>